<keyword evidence="7 10" id="KW-1133">Transmembrane helix</keyword>
<dbReference type="CDD" id="cd06582">
    <property type="entry name" value="TM_PBP1_LivH_like"/>
    <property type="match status" value="1"/>
</dbReference>
<keyword evidence="6" id="KW-0029">Amino-acid transport</keyword>
<dbReference type="GO" id="GO:0015188">
    <property type="term" value="F:L-isoleucine transmembrane transporter activity"/>
    <property type="evidence" value="ECO:0007669"/>
    <property type="project" value="TreeGrafter"/>
</dbReference>
<keyword evidence="5 10" id="KW-0812">Transmembrane</keyword>
<dbReference type="GO" id="GO:0015192">
    <property type="term" value="F:L-phenylalanine transmembrane transporter activity"/>
    <property type="evidence" value="ECO:0007669"/>
    <property type="project" value="TreeGrafter"/>
</dbReference>
<feature type="transmembrane region" description="Helical" evidence="10">
    <location>
        <begin position="199"/>
        <end position="221"/>
    </location>
</feature>
<keyword evidence="8 10" id="KW-0472">Membrane</keyword>
<evidence type="ECO:0000256" key="2">
    <source>
        <dbReference type="ARBA" id="ARBA00022448"/>
    </source>
</evidence>
<evidence type="ECO:0000256" key="6">
    <source>
        <dbReference type="ARBA" id="ARBA00022970"/>
    </source>
</evidence>
<evidence type="ECO:0000256" key="3">
    <source>
        <dbReference type="ARBA" id="ARBA00022475"/>
    </source>
</evidence>
<dbReference type="Pfam" id="PF02653">
    <property type="entry name" value="BPD_transp_2"/>
    <property type="match status" value="1"/>
</dbReference>
<evidence type="ECO:0000313" key="12">
    <source>
        <dbReference type="Proteomes" id="UP000610966"/>
    </source>
</evidence>
<accession>A0A8J3W0X5</accession>
<comment type="caution">
    <text evidence="11">The sequence shown here is derived from an EMBL/GenBank/DDBJ whole genome shotgun (WGS) entry which is preliminary data.</text>
</comment>
<comment type="similarity">
    <text evidence="9">Belongs to the binding-protein-dependent transport system permease family. LivHM subfamily.</text>
</comment>
<evidence type="ECO:0000256" key="5">
    <source>
        <dbReference type="ARBA" id="ARBA00022692"/>
    </source>
</evidence>
<proteinExistence type="inferred from homology"/>
<evidence type="ECO:0000256" key="4">
    <source>
        <dbReference type="ARBA" id="ARBA00022519"/>
    </source>
</evidence>
<evidence type="ECO:0000256" key="7">
    <source>
        <dbReference type="ARBA" id="ARBA00022989"/>
    </source>
</evidence>
<dbReference type="GO" id="GO:0015808">
    <property type="term" value="P:L-alanine transport"/>
    <property type="evidence" value="ECO:0007669"/>
    <property type="project" value="TreeGrafter"/>
</dbReference>
<keyword evidence="3" id="KW-1003">Cell membrane</keyword>
<dbReference type="GO" id="GO:1903806">
    <property type="term" value="P:L-isoleucine import across plasma membrane"/>
    <property type="evidence" value="ECO:0007669"/>
    <property type="project" value="TreeGrafter"/>
</dbReference>
<dbReference type="GO" id="GO:0042941">
    <property type="term" value="P:D-alanine transmembrane transport"/>
    <property type="evidence" value="ECO:0007669"/>
    <property type="project" value="TreeGrafter"/>
</dbReference>
<name>A0A8J3W0X5_9ACTN</name>
<keyword evidence="2" id="KW-0813">Transport</keyword>
<organism evidence="11 12">
    <name type="scientific">Sphaerimonospora thailandensis</name>
    <dbReference type="NCBI Taxonomy" id="795644"/>
    <lineage>
        <taxon>Bacteria</taxon>
        <taxon>Bacillati</taxon>
        <taxon>Actinomycetota</taxon>
        <taxon>Actinomycetes</taxon>
        <taxon>Streptosporangiales</taxon>
        <taxon>Streptosporangiaceae</taxon>
        <taxon>Sphaerimonospora</taxon>
    </lineage>
</organism>
<dbReference type="Proteomes" id="UP000610966">
    <property type="component" value="Unassembled WGS sequence"/>
</dbReference>
<dbReference type="GO" id="GO:0005304">
    <property type="term" value="F:L-valine transmembrane transporter activity"/>
    <property type="evidence" value="ECO:0007669"/>
    <property type="project" value="TreeGrafter"/>
</dbReference>
<dbReference type="PANTHER" id="PTHR11795">
    <property type="entry name" value="BRANCHED-CHAIN AMINO ACID TRANSPORT SYSTEM PERMEASE PROTEIN LIVH"/>
    <property type="match status" value="1"/>
</dbReference>
<protein>
    <submittedName>
        <fullName evidence="11">Branched-chain amino acid ABC transporter permease</fullName>
    </submittedName>
</protein>
<feature type="transmembrane region" description="Helical" evidence="10">
    <location>
        <begin position="43"/>
        <end position="59"/>
    </location>
</feature>
<dbReference type="RefSeq" id="WP_239089888.1">
    <property type="nucleotide sequence ID" value="NZ_BOOG01000045.1"/>
</dbReference>
<keyword evidence="12" id="KW-1185">Reference proteome</keyword>
<dbReference type="GO" id="GO:0015190">
    <property type="term" value="F:L-leucine transmembrane transporter activity"/>
    <property type="evidence" value="ECO:0007669"/>
    <property type="project" value="TreeGrafter"/>
</dbReference>
<evidence type="ECO:0000313" key="11">
    <source>
        <dbReference type="EMBL" id="GIH72092.1"/>
    </source>
</evidence>
<evidence type="ECO:0000256" key="8">
    <source>
        <dbReference type="ARBA" id="ARBA00023136"/>
    </source>
</evidence>
<sequence length="308" mass="32688">MLTQFVQQLANGVVLGAMYALIALGYTMVYGIIQLINFAHGEIFMIGAFGAFTVYRYILPDGTSLWIALPLMLLGGMIAAVAVAVAMERFAYRPLRNAPRLAPLITAIGVSIALQEAVRLYYPDARSKLAFPQLITGSPIPIGFGASVDRASVVVVLVSVICMVALTLFVRRSRMGRAMQATAQDPDTARLMGINIDRVIVMSFLLGAALAAVAGMAQGLYLGQIDFRMGFIAGLKAFTAAVLGGIGNIQGAVVGGFALGIVEVMAVQYIPGQFGGGAWKDVWAFALLILVLVFRPQGLLGERVADRA</sequence>
<feature type="transmembrane region" description="Helical" evidence="10">
    <location>
        <begin position="151"/>
        <end position="170"/>
    </location>
</feature>
<feature type="transmembrane region" description="Helical" evidence="10">
    <location>
        <begin position="12"/>
        <end position="36"/>
    </location>
</feature>
<dbReference type="PANTHER" id="PTHR11795:SF371">
    <property type="entry name" value="HIGH-AFFINITY BRANCHED-CHAIN AMINO ACID TRANSPORT SYSTEM PERMEASE PROTEIN LIVH"/>
    <property type="match status" value="1"/>
</dbReference>
<dbReference type="EMBL" id="BOOG01000045">
    <property type="protein sequence ID" value="GIH72092.1"/>
    <property type="molecule type" value="Genomic_DNA"/>
</dbReference>
<evidence type="ECO:0000256" key="1">
    <source>
        <dbReference type="ARBA" id="ARBA00004651"/>
    </source>
</evidence>
<comment type="subcellular location">
    <subcellularLocation>
        <location evidence="1">Cell membrane</location>
        <topology evidence="1">Multi-pass membrane protein</topology>
    </subcellularLocation>
</comment>
<feature type="transmembrane region" description="Helical" evidence="10">
    <location>
        <begin position="65"/>
        <end position="86"/>
    </location>
</feature>
<dbReference type="GO" id="GO:0005886">
    <property type="term" value="C:plasma membrane"/>
    <property type="evidence" value="ECO:0007669"/>
    <property type="project" value="UniProtKB-SubCell"/>
</dbReference>
<evidence type="ECO:0000256" key="10">
    <source>
        <dbReference type="SAM" id="Phobius"/>
    </source>
</evidence>
<dbReference type="AlphaFoldDB" id="A0A8J3W0X5"/>
<keyword evidence="4" id="KW-0997">Cell inner membrane</keyword>
<reference evidence="11" key="1">
    <citation type="submission" date="2021-01" db="EMBL/GenBank/DDBJ databases">
        <title>Whole genome shotgun sequence of Sphaerimonospora thailandensis NBRC 107569.</title>
        <authorList>
            <person name="Komaki H."/>
            <person name="Tamura T."/>
        </authorList>
    </citation>
    <scope>NUCLEOTIDE SEQUENCE</scope>
    <source>
        <strain evidence="11">NBRC 107569</strain>
    </source>
</reference>
<evidence type="ECO:0000256" key="9">
    <source>
        <dbReference type="ARBA" id="ARBA00037998"/>
    </source>
</evidence>
<gene>
    <name evidence="11" type="ORF">Mth01_43450</name>
</gene>
<dbReference type="InterPro" id="IPR052157">
    <property type="entry name" value="BCAA_transport_permease"/>
</dbReference>
<dbReference type="InterPro" id="IPR001851">
    <property type="entry name" value="ABC_transp_permease"/>
</dbReference>